<dbReference type="GO" id="GO:0004601">
    <property type="term" value="F:peroxidase activity"/>
    <property type="evidence" value="ECO:0007669"/>
    <property type="project" value="UniProtKB-KW"/>
</dbReference>
<keyword evidence="6" id="KW-0560">Oxidoreductase</keyword>
<dbReference type="PANTHER" id="PTHR46696">
    <property type="entry name" value="P450, PUTATIVE (EUROFUNG)-RELATED"/>
    <property type="match status" value="1"/>
</dbReference>
<keyword evidence="4" id="KW-0575">Peroxidase</keyword>
<organism evidence="9 10">
    <name type="scientific">Aquibium carbonis</name>
    <dbReference type="NCBI Taxonomy" id="2495581"/>
    <lineage>
        <taxon>Bacteria</taxon>
        <taxon>Pseudomonadati</taxon>
        <taxon>Pseudomonadota</taxon>
        <taxon>Alphaproteobacteria</taxon>
        <taxon>Hyphomicrobiales</taxon>
        <taxon>Phyllobacteriaceae</taxon>
        <taxon>Aquibium</taxon>
    </lineage>
</organism>
<accession>A0A429Z0G3</accession>
<dbReference type="SUPFAM" id="SSF48264">
    <property type="entry name" value="Cytochrome P450"/>
    <property type="match status" value="1"/>
</dbReference>
<dbReference type="OrthoDB" id="236246at2"/>
<keyword evidence="8" id="KW-1133">Transmembrane helix</keyword>
<keyword evidence="8" id="KW-0812">Transmembrane</keyword>
<dbReference type="Gene3D" id="1.10.630.10">
    <property type="entry name" value="Cytochrome P450"/>
    <property type="match status" value="1"/>
</dbReference>
<dbReference type="GO" id="GO:0004497">
    <property type="term" value="F:monooxygenase activity"/>
    <property type="evidence" value="ECO:0007669"/>
    <property type="project" value="InterPro"/>
</dbReference>
<evidence type="ECO:0000256" key="4">
    <source>
        <dbReference type="ARBA" id="ARBA00022559"/>
    </source>
</evidence>
<dbReference type="PROSITE" id="PS51404">
    <property type="entry name" value="DYP_PEROXIDASE"/>
    <property type="match status" value="1"/>
</dbReference>
<comment type="cofactor">
    <cofactor evidence="1">
        <name>heme b</name>
        <dbReference type="ChEBI" id="CHEBI:60344"/>
    </cofactor>
</comment>
<dbReference type="Pfam" id="PF00067">
    <property type="entry name" value="p450"/>
    <property type="match status" value="1"/>
</dbReference>
<dbReference type="GO" id="GO:0005506">
    <property type="term" value="F:iron ion binding"/>
    <property type="evidence" value="ECO:0007669"/>
    <property type="project" value="InterPro"/>
</dbReference>
<evidence type="ECO:0000313" key="10">
    <source>
        <dbReference type="Proteomes" id="UP000278398"/>
    </source>
</evidence>
<keyword evidence="5" id="KW-0479">Metal-binding</keyword>
<dbReference type="InterPro" id="IPR001128">
    <property type="entry name" value="Cyt_P450"/>
</dbReference>
<dbReference type="SUPFAM" id="SSF54909">
    <property type="entry name" value="Dimeric alpha+beta barrel"/>
    <property type="match status" value="1"/>
</dbReference>
<evidence type="ECO:0000256" key="3">
    <source>
        <dbReference type="ARBA" id="ARBA00010617"/>
    </source>
</evidence>
<dbReference type="InterPro" id="IPR002397">
    <property type="entry name" value="Cyt_P450_B"/>
</dbReference>
<dbReference type="Proteomes" id="UP000278398">
    <property type="component" value="Unassembled WGS sequence"/>
</dbReference>
<evidence type="ECO:0000313" key="9">
    <source>
        <dbReference type="EMBL" id="RST87173.1"/>
    </source>
</evidence>
<evidence type="ECO:0000256" key="1">
    <source>
        <dbReference type="ARBA" id="ARBA00001970"/>
    </source>
</evidence>
<keyword evidence="8" id="KW-0472">Membrane</keyword>
<evidence type="ECO:0000256" key="8">
    <source>
        <dbReference type="SAM" id="Phobius"/>
    </source>
</evidence>
<feature type="transmembrane region" description="Helical" evidence="8">
    <location>
        <begin position="651"/>
        <end position="675"/>
    </location>
</feature>
<dbReference type="EMBL" id="RWKW01000025">
    <property type="protein sequence ID" value="RST87173.1"/>
    <property type="molecule type" value="Genomic_DNA"/>
</dbReference>
<evidence type="ECO:0000256" key="2">
    <source>
        <dbReference type="ARBA" id="ARBA00001971"/>
    </source>
</evidence>
<evidence type="ECO:0000256" key="7">
    <source>
        <dbReference type="ARBA" id="ARBA00023004"/>
    </source>
</evidence>
<reference evidence="9 10" key="1">
    <citation type="submission" date="2018-12" db="EMBL/GenBank/DDBJ databases">
        <title>Mesorhizobium carbonis sp. nov., isolated from coal mine water.</title>
        <authorList>
            <person name="Xin W."/>
            <person name="Xu Z."/>
            <person name="Xiang F."/>
            <person name="Zhang J."/>
            <person name="Xi L."/>
            <person name="Liu J."/>
        </authorList>
    </citation>
    <scope>NUCLEOTIDE SEQUENCE [LARGE SCALE GENOMIC DNA]</scope>
    <source>
        <strain evidence="9 10">B2.3</strain>
    </source>
</reference>
<sequence>MVQTKYYDGIGKAQAEQQPVEQLPPFDPERLRTRGLAGRLVGLAVENPRWWLSLLRRWWPSPKIGNFVLVTRAADVREVFERQDVFHTPFGPEMTEMAKGHNFILGMQDGAAYRKLKSPILSAFPPDEVERRVRPIARRHAAAILRTATPGFDAVGELLKMVPVRVCRDYFGMAIDDDEAFSDWSIALSTLFFADPAGNADTRELAVTAAHHMLGAIDRSIERAQRGEIAADTPLARLVLLHEQRPDVISIEEIRSVMMGMISGFAPTNLLAAGNCLDVVLSKPEARAAVVKAVKSGDDAELDRAILEAMRFKPIFIGPFRYAATDAVIARGTSRERFVPKGATVMPSILSAMFDAEAVVDPERYVTDRSCRDYMVYGHGIHWCIGSAIARVQIAECFRALFERPGLRRAEGRAGRLSRRGAFPERLCVTYDTDEMSRTVGHAFVTIAAPVASSVDAASLRAEIARLGNPARGGIEAAFDDTRAVHFASLSVIGSADPRAEKRGDRFDIVLEFSADGSEAEAIGLVADKAGPFLRTVFEKAGALSPGRDLATFMQEHSVRVGPGFATRAGLVFTGTPGHGVARIKAEACLEVELRRALADLPPDPAESALARIERLRQSLADRGGYDWAFQPAPHGLEGPTRPLAAAVAGWLSSGWVAGGIAGVLALLTVVYARFAFAGAQAVGGALVGWAAALSLALLTMIFLVGGVAGFGYWRLRRAEEQDVEKGAPLSPERFAPIAAGENHVAQNHLAAVSVMKPGWLRRLTLRLTFLAIKIAATRAFEPGRLSDIGSIHYARWVLLPGTDKLLFFSNYGGSWESYLEDFITKAHAGLTGVWSNTVGFPRTRNLFQAGATDGALFKLWAREQQIPTLFWYSAYPELTTFHIRRNAAIRNAIAGARSETEAAALLASFGSVPAAASALETAEIQSIAFGGMGRLSAAEMIALRLPENLPAAERAQWLDMLLARASFGASLPEHEAMTVAFSADGLRKLGLADDGVVGLPTVFRRGMAAPGQERVLGDVGENASANWAWGAGDTEADVVLVCYATDERITGMTASVVAASEVAGMRVIHRLPLIIKTDEAGQAIEHFGYRDGISQPVIEGTPKARTRTDPQHRVAAGEFLLGYPDQTGKAPPAIAVPGGFDRERCLNLLTVPPLGGEGRDWHDFGRNGSFLVVRQLVQHVDRFETFCSDAAARLGAEAIGGRSADEWVGAKMFGRWKDGASLVRHPVRRDAEASDGRRRDVADNAFLYERDDPQGLACPLGAHARRSNPRDSLGKNPQAQIELSKRHRLLRISRAFEQGNQKGILFMCMNADIERQFEFVQQTWVMNPSFQTLHGEQDPIVGHPSGGGVFTVPTPHGPLILQGLQAFVTLQGGGYFFMPGRRALRYLRSRAAVAEPIDTRVDAEWRPNAAFSDGDLTGCPAK</sequence>
<dbReference type="InterPro" id="IPR006314">
    <property type="entry name" value="Dyp_peroxidase"/>
</dbReference>
<feature type="transmembrane region" description="Helical" evidence="8">
    <location>
        <begin position="687"/>
        <end position="714"/>
    </location>
</feature>
<proteinExistence type="inferred from homology"/>
<evidence type="ECO:0000256" key="5">
    <source>
        <dbReference type="ARBA" id="ARBA00022723"/>
    </source>
</evidence>
<evidence type="ECO:0000256" key="6">
    <source>
        <dbReference type="ARBA" id="ARBA00023002"/>
    </source>
</evidence>
<gene>
    <name evidence="9" type="ORF">EJC49_06940</name>
</gene>
<comment type="similarity">
    <text evidence="3">Belongs to the cytochrome P450 family.</text>
</comment>
<comment type="caution">
    <text evidence="9">The sequence shown here is derived from an EMBL/GenBank/DDBJ whole genome shotgun (WGS) entry which is preliminary data.</text>
</comment>
<dbReference type="GO" id="GO:0020037">
    <property type="term" value="F:heme binding"/>
    <property type="evidence" value="ECO:0007669"/>
    <property type="project" value="InterPro"/>
</dbReference>
<keyword evidence="7" id="KW-0408">Iron</keyword>
<name>A0A429Z0G3_9HYPH</name>
<dbReference type="InterPro" id="IPR036396">
    <property type="entry name" value="Cyt_P450_sf"/>
</dbReference>
<dbReference type="GO" id="GO:0016705">
    <property type="term" value="F:oxidoreductase activity, acting on paired donors, with incorporation or reduction of molecular oxygen"/>
    <property type="evidence" value="ECO:0007669"/>
    <property type="project" value="InterPro"/>
</dbReference>
<protein>
    <submittedName>
        <fullName evidence="9">Cytochrome P450</fullName>
    </submittedName>
</protein>
<dbReference type="PANTHER" id="PTHR46696:SF1">
    <property type="entry name" value="CYTOCHROME P450 YJIB-RELATED"/>
    <property type="match status" value="1"/>
</dbReference>
<keyword evidence="10" id="KW-1185">Reference proteome</keyword>
<dbReference type="InterPro" id="IPR011008">
    <property type="entry name" value="Dimeric_a/b-barrel"/>
</dbReference>
<comment type="cofactor">
    <cofactor evidence="2">
        <name>heme</name>
        <dbReference type="ChEBI" id="CHEBI:30413"/>
    </cofactor>
</comment>
<dbReference type="RefSeq" id="WP_126698734.1">
    <property type="nucleotide sequence ID" value="NZ_RWKW01000025.1"/>
</dbReference>
<dbReference type="PRINTS" id="PR00359">
    <property type="entry name" value="BP450"/>
</dbReference>